<dbReference type="EMBL" id="JAHRHJ020000006">
    <property type="protein sequence ID" value="KAH9313225.1"/>
    <property type="molecule type" value="Genomic_DNA"/>
</dbReference>
<protein>
    <submittedName>
        <fullName evidence="1">Uncharacterized protein</fullName>
    </submittedName>
</protein>
<sequence length="103" mass="11545">HELKDEKAKVCIVYKKVESINEAIVLKHPDLASPTQKYGSALGCLEDLTRILTMERQLLALESVEEVTTCLEKEDKLNIVALIMKYIKVLSDVRATSRTAEAT</sequence>
<dbReference type="Proteomes" id="UP000824469">
    <property type="component" value="Unassembled WGS sequence"/>
</dbReference>
<evidence type="ECO:0000313" key="1">
    <source>
        <dbReference type="EMBL" id="KAH9313225.1"/>
    </source>
</evidence>
<evidence type="ECO:0000313" key="2">
    <source>
        <dbReference type="Proteomes" id="UP000824469"/>
    </source>
</evidence>
<gene>
    <name evidence="1" type="ORF">KI387_028260</name>
</gene>
<name>A0AA38FZZ2_TAXCH</name>
<comment type="caution">
    <text evidence="1">The sequence shown here is derived from an EMBL/GenBank/DDBJ whole genome shotgun (WGS) entry which is preliminary data.</text>
</comment>
<organism evidence="1 2">
    <name type="scientific">Taxus chinensis</name>
    <name type="common">Chinese yew</name>
    <name type="synonym">Taxus wallichiana var. chinensis</name>
    <dbReference type="NCBI Taxonomy" id="29808"/>
    <lineage>
        <taxon>Eukaryota</taxon>
        <taxon>Viridiplantae</taxon>
        <taxon>Streptophyta</taxon>
        <taxon>Embryophyta</taxon>
        <taxon>Tracheophyta</taxon>
        <taxon>Spermatophyta</taxon>
        <taxon>Pinopsida</taxon>
        <taxon>Pinidae</taxon>
        <taxon>Conifers II</taxon>
        <taxon>Cupressales</taxon>
        <taxon>Taxaceae</taxon>
        <taxon>Taxus</taxon>
    </lineage>
</organism>
<feature type="non-terminal residue" evidence="1">
    <location>
        <position position="103"/>
    </location>
</feature>
<accession>A0AA38FZZ2</accession>
<feature type="non-terminal residue" evidence="1">
    <location>
        <position position="1"/>
    </location>
</feature>
<dbReference type="AlphaFoldDB" id="A0AA38FZZ2"/>
<keyword evidence="2" id="KW-1185">Reference proteome</keyword>
<proteinExistence type="predicted"/>
<reference evidence="1 2" key="1">
    <citation type="journal article" date="2021" name="Nat. Plants">
        <title>The Taxus genome provides insights into paclitaxel biosynthesis.</title>
        <authorList>
            <person name="Xiong X."/>
            <person name="Gou J."/>
            <person name="Liao Q."/>
            <person name="Li Y."/>
            <person name="Zhou Q."/>
            <person name="Bi G."/>
            <person name="Li C."/>
            <person name="Du R."/>
            <person name="Wang X."/>
            <person name="Sun T."/>
            <person name="Guo L."/>
            <person name="Liang H."/>
            <person name="Lu P."/>
            <person name="Wu Y."/>
            <person name="Zhang Z."/>
            <person name="Ro D.K."/>
            <person name="Shang Y."/>
            <person name="Huang S."/>
            <person name="Yan J."/>
        </authorList>
    </citation>
    <scope>NUCLEOTIDE SEQUENCE [LARGE SCALE GENOMIC DNA]</scope>
    <source>
        <strain evidence="1">Ta-2019</strain>
    </source>
</reference>